<dbReference type="InterPro" id="IPR027470">
    <property type="entry name" value="Cation_efflux_CTD"/>
</dbReference>
<evidence type="ECO:0000259" key="8">
    <source>
        <dbReference type="Pfam" id="PF01545"/>
    </source>
</evidence>
<evidence type="ECO:0000313" key="10">
    <source>
        <dbReference type="EMBL" id="MEF2968893.1"/>
    </source>
</evidence>
<comment type="subcellular location">
    <subcellularLocation>
        <location evidence="1">Membrane</location>
        <topology evidence="1">Multi-pass membrane protein</topology>
    </subcellularLocation>
</comment>
<dbReference type="Proteomes" id="UP001306950">
    <property type="component" value="Unassembled WGS sequence"/>
</dbReference>
<dbReference type="InterPro" id="IPR027469">
    <property type="entry name" value="Cation_efflux_TMD_sf"/>
</dbReference>
<keyword evidence="5 7" id="KW-1133">Transmembrane helix</keyword>
<dbReference type="PANTHER" id="PTHR43840">
    <property type="entry name" value="MITOCHONDRIAL METAL TRANSPORTER 1-RELATED"/>
    <property type="match status" value="1"/>
</dbReference>
<evidence type="ECO:0000256" key="1">
    <source>
        <dbReference type="ARBA" id="ARBA00004141"/>
    </source>
</evidence>
<feature type="domain" description="Cation efflux protein cytoplasmic" evidence="9">
    <location>
        <begin position="219"/>
        <end position="296"/>
    </location>
</feature>
<feature type="transmembrane region" description="Helical" evidence="7">
    <location>
        <begin position="82"/>
        <end position="103"/>
    </location>
</feature>
<feature type="transmembrane region" description="Helical" evidence="7">
    <location>
        <begin position="158"/>
        <end position="177"/>
    </location>
</feature>
<sequence>MSRKHDITTDSAAWLGIASHIVLAAFKGAIGLLFDSRALLADALYSAADGAAMIPDKFKFRRQPRMTTTQALPVPGKVGESLAVIFLSVFLLMGSFQMGISSITAVSTGEIDPPGYWAGVAIVISIALKEAVFQVQYRKYRVGRRERLQSLIEAHRNSLYSSIAVLIGVFGAMTGQAMDVPALLYLDPAAALVVALLVLWRIYRLVRNSVYGSLISEIEEEDTARFIETVQRVHGIITVDELKAHENGHYVTITARISVNPRITVMEANEIAARAKVLLMNRFSHVSEVSIQVLPYDPGYPYKSNYESSGDDHPTLIQ</sequence>
<keyword evidence="6 7" id="KW-0472">Membrane</keyword>
<reference evidence="10 11" key="1">
    <citation type="submission" date="2024-02" db="EMBL/GenBank/DDBJ databases">
        <title>A nitrogen-fixing paenibacillus bacterium.</title>
        <authorList>
            <person name="Zhang W.L."/>
            <person name="Chen S.F."/>
        </authorList>
    </citation>
    <scope>NUCLEOTIDE SEQUENCE [LARGE SCALE GENOMIC DNA]</scope>
    <source>
        <strain evidence="10 11">M1</strain>
    </source>
</reference>
<name>A0ABU7VZV1_9BACL</name>
<comment type="caution">
    <text evidence="10">The sequence shown here is derived from an EMBL/GenBank/DDBJ whole genome shotgun (WGS) entry which is preliminary data.</text>
</comment>
<accession>A0ABU7VZV1</accession>
<keyword evidence="3" id="KW-0813">Transport</keyword>
<dbReference type="InterPro" id="IPR050291">
    <property type="entry name" value="CDF_Transporter"/>
</dbReference>
<feature type="domain" description="Cation efflux protein transmembrane" evidence="8">
    <location>
        <begin position="14"/>
        <end position="211"/>
    </location>
</feature>
<evidence type="ECO:0000256" key="2">
    <source>
        <dbReference type="ARBA" id="ARBA00008114"/>
    </source>
</evidence>
<evidence type="ECO:0000256" key="3">
    <source>
        <dbReference type="ARBA" id="ARBA00022448"/>
    </source>
</evidence>
<evidence type="ECO:0000313" key="11">
    <source>
        <dbReference type="Proteomes" id="UP001306950"/>
    </source>
</evidence>
<dbReference type="InterPro" id="IPR036837">
    <property type="entry name" value="Cation_efflux_CTD_sf"/>
</dbReference>
<dbReference type="NCBIfam" id="TIGR01297">
    <property type="entry name" value="CDF"/>
    <property type="match status" value="1"/>
</dbReference>
<dbReference type="SUPFAM" id="SSF161111">
    <property type="entry name" value="Cation efflux protein transmembrane domain-like"/>
    <property type="match status" value="1"/>
</dbReference>
<comment type="similarity">
    <text evidence="2">Belongs to the cation diffusion facilitator (CDF) transporter (TC 2.A.4) family.</text>
</comment>
<dbReference type="Gene3D" id="3.30.70.1350">
    <property type="entry name" value="Cation efflux protein, cytoplasmic domain"/>
    <property type="match status" value="1"/>
</dbReference>
<dbReference type="RefSeq" id="WP_331849011.1">
    <property type="nucleotide sequence ID" value="NZ_JAZHPZ010000020.1"/>
</dbReference>
<feature type="transmembrane region" description="Helical" evidence="7">
    <location>
        <begin position="183"/>
        <end position="203"/>
    </location>
</feature>
<feature type="transmembrane region" description="Helical" evidence="7">
    <location>
        <begin position="12"/>
        <end position="34"/>
    </location>
</feature>
<organism evidence="10 11">
    <name type="scientific">Paenibacillus haidiansis</name>
    <dbReference type="NCBI Taxonomy" id="1574488"/>
    <lineage>
        <taxon>Bacteria</taxon>
        <taxon>Bacillati</taxon>
        <taxon>Bacillota</taxon>
        <taxon>Bacilli</taxon>
        <taxon>Bacillales</taxon>
        <taxon>Paenibacillaceae</taxon>
        <taxon>Paenibacillus</taxon>
    </lineage>
</organism>
<protein>
    <submittedName>
        <fullName evidence="10">Cation diffusion facilitator family transporter</fullName>
    </submittedName>
</protein>
<evidence type="ECO:0000256" key="4">
    <source>
        <dbReference type="ARBA" id="ARBA00022692"/>
    </source>
</evidence>
<keyword evidence="4 7" id="KW-0812">Transmembrane</keyword>
<keyword evidence="11" id="KW-1185">Reference proteome</keyword>
<evidence type="ECO:0000256" key="6">
    <source>
        <dbReference type="ARBA" id="ARBA00023136"/>
    </source>
</evidence>
<gene>
    <name evidence="10" type="ORF">V3851_24200</name>
</gene>
<dbReference type="Gene3D" id="1.20.1510.10">
    <property type="entry name" value="Cation efflux protein transmembrane domain"/>
    <property type="match status" value="1"/>
</dbReference>
<dbReference type="InterPro" id="IPR002524">
    <property type="entry name" value="Cation_efflux"/>
</dbReference>
<evidence type="ECO:0000259" key="9">
    <source>
        <dbReference type="Pfam" id="PF16916"/>
    </source>
</evidence>
<feature type="transmembrane region" description="Helical" evidence="7">
    <location>
        <begin position="115"/>
        <end position="137"/>
    </location>
</feature>
<evidence type="ECO:0000256" key="7">
    <source>
        <dbReference type="SAM" id="Phobius"/>
    </source>
</evidence>
<dbReference type="PANTHER" id="PTHR43840:SF15">
    <property type="entry name" value="MITOCHONDRIAL METAL TRANSPORTER 1-RELATED"/>
    <property type="match status" value="1"/>
</dbReference>
<evidence type="ECO:0000256" key="5">
    <source>
        <dbReference type="ARBA" id="ARBA00022989"/>
    </source>
</evidence>
<proteinExistence type="inferred from homology"/>
<dbReference type="Pfam" id="PF01545">
    <property type="entry name" value="Cation_efflux"/>
    <property type="match status" value="1"/>
</dbReference>
<dbReference type="SUPFAM" id="SSF160240">
    <property type="entry name" value="Cation efflux protein cytoplasmic domain-like"/>
    <property type="match status" value="1"/>
</dbReference>
<dbReference type="EMBL" id="JAZHPZ010000020">
    <property type="protein sequence ID" value="MEF2968893.1"/>
    <property type="molecule type" value="Genomic_DNA"/>
</dbReference>
<dbReference type="Pfam" id="PF16916">
    <property type="entry name" value="ZT_dimer"/>
    <property type="match status" value="1"/>
</dbReference>
<dbReference type="InterPro" id="IPR058533">
    <property type="entry name" value="Cation_efflux_TM"/>
</dbReference>